<gene>
    <name evidence="2" type="ordered locus">Ksed_14170</name>
</gene>
<dbReference type="AlphaFoldDB" id="C7NHT7"/>
<accession>C7NHT7</accession>
<protein>
    <recommendedName>
        <fullName evidence="4">HTTM domain-containing protein</fullName>
    </recommendedName>
</protein>
<feature type="transmembrane region" description="Helical" evidence="1">
    <location>
        <begin position="240"/>
        <end position="260"/>
    </location>
</feature>
<reference evidence="2 3" key="1">
    <citation type="journal article" date="2009" name="Stand. Genomic Sci.">
        <title>Complete genome sequence of Kytococcus sedentarius type strain (541).</title>
        <authorList>
            <person name="Sims D."/>
            <person name="Brettin T."/>
            <person name="Detter J.C."/>
            <person name="Han C."/>
            <person name="Lapidus A."/>
            <person name="Copeland A."/>
            <person name="Glavina Del Rio T."/>
            <person name="Nolan M."/>
            <person name="Chen F."/>
            <person name="Lucas S."/>
            <person name="Tice H."/>
            <person name="Cheng J.F."/>
            <person name="Bruce D."/>
            <person name="Goodwin L."/>
            <person name="Pitluck S."/>
            <person name="Ovchinnikova G."/>
            <person name="Pati A."/>
            <person name="Ivanova N."/>
            <person name="Mavrommatis K."/>
            <person name="Chen A."/>
            <person name="Palaniappan K."/>
            <person name="D'haeseleer P."/>
            <person name="Chain P."/>
            <person name="Bristow J."/>
            <person name="Eisen J.A."/>
            <person name="Markowitz V."/>
            <person name="Hugenholtz P."/>
            <person name="Schneider S."/>
            <person name="Goker M."/>
            <person name="Pukall R."/>
            <person name="Kyrpides N.C."/>
            <person name="Klenk H.P."/>
        </authorList>
    </citation>
    <scope>NUCLEOTIDE SEQUENCE [LARGE SCALE GENOMIC DNA]</scope>
    <source>
        <strain evidence="3">ATCC 14392 / DSM 20547 / JCM 11482 / CCUG 33030 / NBRC 15357 / NCTC 11040 / CCM 314 / 541</strain>
    </source>
</reference>
<dbReference type="RefSeq" id="WP_015779389.1">
    <property type="nucleotide sequence ID" value="NC_013169.1"/>
</dbReference>
<name>C7NHT7_KYTSD</name>
<dbReference type="EMBL" id="CP001686">
    <property type="protein sequence ID" value="ACV06444.1"/>
    <property type="molecule type" value="Genomic_DNA"/>
</dbReference>
<evidence type="ECO:0000256" key="1">
    <source>
        <dbReference type="SAM" id="Phobius"/>
    </source>
</evidence>
<feature type="transmembrane region" description="Helical" evidence="1">
    <location>
        <begin position="267"/>
        <end position="287"/>
    </location>
</feature>
<dbReference type="KEGG" id="kse:Ksed_14170"/>
<dbReference type="eggNOG" id="ENOG50321S2">
    <property type="taxonomic scope" value="Bacteria"/>
</dbReference>
<dbReference type="Proteomes" id="UP000006666">
    <property type="component" value="Chromosome"/>
</dbReference>
<keyword evidence="1" id="KW-1133">Transmembrane helix</keyword>
<sequence length="311" mass="34335">MHTSLPHASGLQRALRVVRRLAGQLDRRILPDTPATRPAVLRIATGAYTAWYLRPRIRMFAKVHRTDPALFAPVGPCKVLRRPLPPRVADALVWATMATDLAFTVGIRHRVVGPLHAGLLLWTLSYRNSWSMIFHNDNNLALHTAVLGFTRSADALAPGARAVGGPAGNWRYAAPHRGMQAVTLVTYWLAGVAKVRGASGWAWARGEGMRRQVAADGLRKELLGSSAGGLGLRLYPYTRLWTVLATGSLLLELLAPLVMLDRRAGRLWAVGAWGMHWGIYLVMNITFRHNLSGVMYLPWFPVEKALGRLGR</sequence>
<proteinExistence type="predicted"/>
<keyword evidence="3" id="KW-1185">Reference proteome</keyword>
<evidence type="ECO:0008006" key="4">
    <source>
        <dbReference type="Google" id="ProtNLM"/>
    </source>
</evidence>
<dbReference type="STRING" id="478801.Ksed_14170"/>
<keyword evidence="1" id="KW-0472">Membrane</keyword>
<keyword evidence="1" id="KW-0812">Transmembrane</keyword>
<evidence type="ECO:0000313" key="2">
    <source>
        <dbReference type="EMBL" id="ACV06444.1"/>
    </source>
</evidence>
<evidence type="ECO:0000313" key="3">
    <source>
        <dbReference type="Proteomes" id="UP000006666"/>
    </source>
</evidence>
<dbReference type="HOGENOM" id="CLU_077953_0_0_11"/>
<organism evidence="2 3">
    <name type="scientific">Kytococcus sedentarius (strain ATCC 14392 / DSM 20547 / JCM 11482 / CCUG 33030 / NBRC 15357 / NCTC 11040 / CCM 314 / 541)</name>
    <name type="common">Micrococcus sedentarius</name>
    <dbReference type="NCBI Taxonomy" id="478801"/>
    <lineage>
        <taxon>Bacteria</taxon>
        <taxon>Bacillati</taxon>
        <taxon>Actinomycetota</taxon>
        <taxon>Actinomycetes</taxon>
        <taxon>Micrococcales</taxon>
        <taxon>Kytococcaceae</taxon>
        <taxon>Kytococcus</taxon>
    </lineage>
</organism>